<dbReference type="GO" id="GO:0046872">
    <property type="term" value="F:metal ion binding"/>
    <property type="evidence" value="ECO:0007669"/>
    <property type="project" value="UniProtKB-KW"/>
</dbReference>
<gene>
    <name evidence="5" type="ORF">METZ01_LOCUS107218</name>
</gene>
<evidence type="ECO:0000256" key="3">
    <source>
        <dbReference type="ARBA" id="ARBA00023002"/>
    </source>
</evidence>
<dbReference type="SMART" id="SM00829">
    <property type="entry name" value="PKS_ER"/>
    <property type="match status" value="1"/>
</dbReference>
<dbReference type="InterPro" id="IPR050129">
    <property type="entry name" value="Zn_alcohol_dh"/>
</dbReference>
<dbReference type="AlphaFoldDB" id="A0A381WPD7"/>
<dbReference type="Gene3D" id="3.40.50.720">
    <property type="entry name" value="NAD(P)-binding Rossmann-like Domain"/>
    <property type="match status" value="1"/>
</dbReference>
<dbReference type="PANTHER" id="PTHR43401">
    <property type="entry name" value="L-THREONINE 3-DEHYDROGENASE"/>
    <property type="match status" value="1"/>
</dbReference>
<dbReference type="InterPro" id="IPR036291">
    <property type="entry name" value="NAD(P)-bd_dom_sf"/>
</dbReference>
<dbReference type="InterPro" id="IPR020843">
    <property type="entry name" value="ER"/>
</dbReference>
<dbReference type="SUPFAM" id="SSF51735">
    <property type="entry name" value="NAD(P)-binding Rossmann-fold domains"/>
    <property type="match status" value="1"/>
</dbReference>
<proteinExistence type="predicted"/>
<dbReference type="InterPro" id="IPR013154">
    <property type="entry name" value="ADH-like_N"/>
</dbReference>
<keyword evidence="2" id="KW-0862">Zinc</keyword>
<dbReference type="GO" id="GO:0016491">
    <property type="term" value="F:oxidoreductase activity"/>
    <property type="evidence" value="ECO:0007669"/>
    <property type="project" value="UniProtKB-KW"/>
</dbReference>
<dbReference type="Pfam" id="PF00107">
    <property type="entry name" value="ADH_zinc_N"/>
    <property type="match status" value="1"/>
</dbReference>
<dbReference type="Pfam" id="PF08240">
    <property type="entry name" value="ADH_N"/>
    <property type="match status" value="1"/>
</dbReference>
<reference evidence="5" key="1">
    <citation type="submission" date="2018-05" db="EMBL/GenBank/DDBJ databases">
        <authorList>
            <person name="Lanie J.A."/>
            <person name="Ng W.-L."/>
            <person name="Kazmierczak K.M."/>
            <person name="Andrzejewski T.M."/>
            <person name="Davidsen T.M."/>
            <person name="Wayne K.J."/>
            <person name="Tettelin H."/>
            <person name="Glass J.I."/>
            <person name="Rusch D."/>
            <person name="Podicherti R."/>
            <person name="Tsui H.-C.T."/>
            <person name="Winkler M.E."/>
        </authorList>
    </citation>
    <scope>NUCLEOTIDE SEQUENCE</scope>
</reference>
<organism evidence="5">
    <name type="scientific">marine metagenome</name>
    <dbReference type="NCBI Taxonomy" id="408172"/>
    <lineage>
        <taxon>unclassified sequences</taxon>
        <taxon>metagenomes</taxon>
        <taxon>ecological metagenomes</taxon>
    </lineage>
</organism>
<dbReference type="InterPro" id="IPR011032">
    <property type="entry name" value="GroES-like_sf"/>
</dbReference>
<dbReference type="Gene3D" id="3.90.180.10">
    <property type="entry name" value="Medium-chain alcohol dehydrogenases, catalytic domain"/>
    <property type="match status" value="1"/>
</dbReference>
<protein>
    <recommendedName>
        <fullName evidence="4">Enoyl reductase (ER) domain-containing protein</fullName>
    </recommendedName>
</protein>
<keyword evidence="3" id="KW-0560">Oxidoreductase</keyword>
<sequence>MKALVYTGTNEVTYREEPTPEPDTGEAKIRIEAVGICGSDMHAYHGEDARRVPPLILGHEASGVVVSGKLSGRHVVLNPLICCENCVDCGSGRSNLCANRKLIGMNYPGAFAEYITIQERNLIFIPEGMNPVHAALTEPAATSLHAVKLAEKVLHSAVSEGRALVIGGGSVGLLAALILRSYGCTEILLCDTNSLRRESVLRTSCCDVFDPEQEPKNLENRFELVIDAVGMETTRRMAIRAVRPGGVFIHIGLQNSAGDCDFRKITLAEITIIGTYTYTHTDLQTALQTLHSGVLGDLSWVEERPLSEGAEAFSDLNGGLSAASKIVLHPQV</sequence>
<dbReference type="SUPFAM" id="SSF50129">
    <property type="entry name" value="GroES-like"/>
    <property type="match status" value="1"/>
</dbReference>
<feature type="domain" description="Enoyl reductase (ER)" evidence="4">
    <location>
        <begin position="8"/>
        <end position="328"/>
    </location>
</feature>
<evidence type="ECO:0000256" key="1">
    <source>
        <dbReference type="ARBA" id="ARBA00022723"/>
    </source>
</evidence>
<dbReference type="PANTHER" id="PTHR43401:SF2">
    <property type="entry name" value="L-THREONINE 3-DEHYDROGENASE"/>
    <property type="match status" value="1"/>
</dbReference>
<accession>A0A381WPD7</accession>
<evidence type="ECO:0000256" key="2">
    <source>
        <dbReference type="ARBA" id="ARBA00022833"/>
    </source>
</evidence>
<dbReference type="InterPro" id="IPR013149">
    <property type="entry name" value="ADH-like_C"/>
</dbReference>
<evidence type="ECO:0000313" key="5">
    <source>
        <dbReference type="EMBL" id="SVA54364.1"/>
    </source>
</evidence>
<keyword evidence="1" id="KW-0479">Metal-binding</keyword>
<evidence type="ECO:0000259" key="4">
    <source>
        <dbReference type="SMART" id="SM00829"/>
    </source>
</evidence>
<dbReference type="EMBL" id="UINC01012449">
    <property type="protein sequence ID" value="SVA54364.1"/>
    <property type="molecule type" value="Genomic_DNA"/>
</dbReference>
<name>A0A381WPD7_9ZZZZ</name>